<dbReference type="RefSeq" id="WP_380112564.1">
    <property type="nucleotide sequence ID" value="NZ_JBHSIU010000003.1"/>
</dbReference>
<dbReference type="EMBL" id="JBHSIU010000003">
    <property type="protein sequence ID" value="MFC4996363.1"/>
    <property type="molecule type" value="Genomic_DNA"/>
</dbReference>
<dbReference type="PANTHER" id="PTHR36124:SF1">
    <property type="entry name" value="ER-BOUND OXYGENASE MPAB_MPAB'_RUBBER OXYGENASE CATALYTIC DOMAIN-CONTAINING PROTEIN"/>
    <property type="match status" value="1"/>
</dbReference>
<keyword evidence="1" id="KW-0560">Oxidoreductase</keyword>
<evidence type="ECO:0000313" key="1">
    <source>
        <dbReference type="EMBL" id="MFC4996363.1"/>
    </source>
</evidence>
<keyword evidence="2" id="KW-1185">Reference proteome</keyword>
<sequence length="261" mass="29203">MRRFAIRDRIAGLDPVRDYAEIVRLLMFHEFPWDVRMAGRLMIWHLYANPPVAAVVGSTDALFTRAEVTSLTFGDLVEHGFDAPRGRDILRFVNRSHRGTPVTAADNRFALAALAVTLVRWLDRYGWRPATDGERTALVTFYAELGRRIGVRNLPRTYDALAAYLAGCEAGFAPTDAGRLCSERTLAMARSRVPLLLRPLVRPMVSALLDPDVRTAAGLSTPAAAVTFTLSKALRLRRRLVRLLPPRLTPTTPRTRRGHLH</sequence>
<dbReference type="PANTHER" id="PTHR36124">
    <property type="match status" value="1"/>
</dbReference>
<comment type="caution">
    <text evidence="1">The sequence shown here is derived from an EMBL/GenBank/DDBJ whole genome shotgun (WGS) entry which is preliminary data.</text>
</comment>
<gene>
    <name evidence="1" type="ORF">ACFPIJ_00800</name>
</gene>
<dbReference type="Proteomes" id="UP001595912">
    <property type="component" value="Unassembled WGS sequence"/>
</dbReference>
<organism evidence="1 2">
    <name type="scientific">Dactylosporangium cerinum</name>
    <dbReference type="NCBI Taxonomy" id="1434730"/>
    <lineage>
        <taxon>Bacteria</taxon>
        <taxon>Bacillati</taxon>
        <taxon>Actinomycetota</taxon>
        <taxon>Actinomycetes</taxon>
        <taxon>Micromonosporales</taxon>
        <taxon>Micromonosporaceae</taxon>
        <taxon>Dactylosporangium</taxon>
    </lineage>
</organism>
<proteinExistence type="predicted"/>
<dbReference type="InterPro" id="IPR046366">
    <property type="entry name" value="MPAB"/>
</dbReference>
<reference evidence="2" key="1">
    <citation type="journal article" date="2019" name="Int. J. Syst. Evol. Microbiol.">
        <title>The Global Catalogue of Microorganisms (GCM) 10K type strain sequencing project: providing services to taxonomists for standard genome sequencing and annotation.</title>
        <authorList>
            <consortium name="The Broad Institute Genomics Platform"/>
            <consortium name="The Broad Institute Genome Sequencing Center for Infectious Disease"/>
            <person name="Wu L."/>
            <person name="Ma J."/>
        </authorList>
    </citation>
    <scope>NUCLEOTIDE SEQUENCE [LARGE SCALE GENOMIC DNA]</scope>
    <source>
        <strain evidence="2">CGMCC 4.7152</strain>
    </source>
</reference>
<protein>
    <submittedName>
        <fullName evidence="1">Oxygenase MpaB family protein</fullName>
        <ecNumber evidence="1">1.-.-.-</ecNumber>
    </submittedName>
</protein>
<dbReference type="EC" id="1.-.-.-" evidence="1"/>
<evidence type="ECO:0000313" key="2">
    <source>
        <dbReference type="Proteomes" id="UP001595912"/>
    </source>
</evidence>
<accession>A0ABV9VLV6</accession>
<name>A0ABV9VLV6_9ACTN</name>
<dbReference type="GO" id="GO:0016491">
    <property type="term" value="F:oxidoreductase activity"/>
    <property type="evidence" value="ECO:0007669"/>
    <property type="project" value="UniProtKB-KW"/>
</dbReference>